<dbReference type="Gene3D" id="1.10.150.240">
    <property type="entry name" value="Putative phosphatase, domain 2"/>
    <property type="match status" value="1"/>
</dbReference>
<dbReference type="PRINTS" id="PR00413">
    <property type="entry name" value="HADHALOGNASE"/>
</dbReference>
<dbReference type="Proteomes" id="UP000077748">
    <property type="component" value="Chromosome"/>
</dbReference>
<dbReference type="PANTHER" id="PTHR47829">
    <property type="entry name" value="HYDROLASE, PUTATIVE (AFU_ORTHOLOGUE AFUA_1G12880)-RELATED"/>
    <property type="match status" value="1"/>
</dbReference>
<feature type="domain" description="Rhodanese" evidence="1">
    <location>
        <begin position="108"/>
        <end position="138"/>
    </location>
</feature>
<dbReference type="Pfam" id="PF00702">
    <property type="entry name" value="Hydrolase"/>
    <property type="match status" value="1"/>
</dbReference>
<dbReference type="Gene3D" id="3.40.50.1000">
    <property type="entry name" value="HAD superfamily/HAD-like"/>
    <property type="match status" value="1"/>
</dbReference>
<dbReference type="EMBL" id="CP015878">
    <property type="protein sequence ID" value="ANI15770.1"/>
    <property type="molecule type" value="Genomic_DNA"/>
</dbReference>
<proteinExistence type="predicted"/>
<dbReference type="InterPro" id="IPR052898">
    <property type="entry name" value="ACAD10-like"/>
</dbReference>
<dbReference type="InterPro" id="IPR036412">
    <property type="entry name" value="HAD-like_sf"/>
</dbReference>
<gene>
    <name evidence="2" type="ORF">A9C11_18105</name>
</gene>
<dbReference type="NCBIfam" id="TIGR01509">
    <property type="entry name" value="HAD-SF-IA-v3"/>
    <property type="match status" value="1"/>
</dbReference>
<evidence type="ECO:0000259" key="1">
    <source>
        <dbReference type="PROSITE" id="PS50206"/>
    </source>
</evidence>
<dbReference type="PANTHER" id="PTHR47829:SF1">
    <property type="entry name" value="HAD FAMILY PHOSPHATASE"/>
    <property type="match status" value="1"/>
</dbReference>
<dbReference type="InterPro" id="IPR001763">
    <property type="entry name" value="Rhodanese-like_dom"/>
</dbReference>
<dbReference type="SFLD" id="SFLDG01129">
    <property type="entry name" value="C1.5:_HAD__Beta-PGM__Phosphata"/>
    <property type="match status" value="1"/>
</dbReference>
<dbReference type="SUPFAM" id="SSF56784">
    <property type="entry name" value="HAD-like"/>
    <property type="match status" value="1"/>
</dbReference>
<dbReference type="InterPro" id="IPR023198">
    <property type="entry name" value="PGP-like_dom2"/>
</dbReference>
<reference evidence="2 3" key="1">
    <citation type="submission" date="2016-05" db="EMBL/GenBank/DDBJ databases">
        <title>Genome Sequence of Pseudomonas citronellolis Strain SJTE-3, an Estrogens and Persistent Organic Pollutants degradation strain.</title>
        <authorList>
            <person name="Liang R."/>
        </authorList>
    </citation>
    <scope>NUCLEOTIDE SEQUENCE [LARGE SCALE GENOMIC DNA]</scope>
    <source>
        <strain evidence="2 3">SJTE-3</strain>
    </source>
</reference>
<evidence type="ECO:0000313" key="3">
    <source>
        <dbReference type="Proteomes" id="UP000077748"/>
    </source>
</evidence>
<organism evidence="2 3">
    <name type="scientific">Pseudomonas citronellolis</name>
    <dbReference type="NCBI Taxonomy" id="53408"/>
    <lineage>
        <taxon>Bacteria</taxon>
        <taxon>Pseudomonadati</taxon>
        <taxon>Pseudomonadota</taxon>
        <taxon>Gammaproteobacteria</taxon>
        <taxon>Pseudomonadales</taxon>
        <taxon>Pseudomonadaceae</taxon>
        <taxon>Pseudomonas</taxon>
    </lineage>
</organism>
<protein>
    <submittedName>
        <fullName evidence="2">Haloacid dehalogenase</fullName>
    </submittedName>
</protein>
<dbReference type="SFLD" id="SFLDS00003">
    <property type="entry name" value="Haloacid_Dehalogenase"/>
    <property type="match status" value="1"/>
</dbReference>
<evidence type="ECO:0000313" key="2">
    <source>
        <dbReference type="EMBL" id="ANI15770.1"/>
    </source>
</evidence>
<dbReference type="CDD" id="cd02603">
    <property type="entry name" value="HAD_sEH-N_like"/>
    <property type="match status" value="1"/>
</dbReference>
<sequence length="226" mass="25007">MATLKIVWFDFGGVLSPPIPELFAQYERKTGIAPAALQQAMQDVADDLGVPMLAPIENALLSEEQWGIRLAEALRRNDPQLDLSRARLTRFGQQWFSGVRPNPAMREAARRLKSAGYQVGILTNNVVEWEPYWRELVDLDAVVDLIVDSSRERCRKPDARFFEIATQRSGRLPAQSLLIDDVAENIAAAAAQGWQTLHFIDNPGALDALEALTGVALRASEEALAS</sequence>
<name>A0A1A9KF97_9PSED</name>
<dbReference type="PROSITE" id="PS50206">
    <property type="entry name" value="RHODANESE_3"/>
    <property type="match status" value="1"/>
</dbReference>
<dbReference type="InterPro" id="IPR006439">
    <property type="entry name" value="HAD-SF_hydro_IA"/>
</dbReference>
<dbReference type="InterPro" id="IPR023214">
    <property type="entry name" value="HAD_sf"/>
</dbReference>
<dbReference type="RefSeq" id="WP_064583484.1">
    <property type="nucleotide sequence ID" value="NZ_BDGS01000001.1"/>
</dbReference>
<accession>A0A1A9KF97</accession>
<dbReference type="AlphaFoldDB" id="A0A1A9KF97"/>